<dbReference type="InterPro" id="IPR000608">
    <property type="entry name" value="UBC"/>
</dbReference>
<organism evidence="5 6">
    <name type="scientific">Ditylenchus dipsaci</name>
    <dbReference type="NCBI Taxonomy" id="166011"/>
    <lineage>
        <taxon>Eukaryota</taxon>
        <taxon>Metazoa</taxon>
        <taxon>Ecdysozoa</taxon>
        <taxon>Nematoda</taxon>
        <taxon>Chromadorea</taxon>
        <taxon>Rhabditida</taxon>
        <taxon>Tylenchina</taxon>
        <taxon>Tylenchomorpha</taxon>
        <taxon>Sphaerularioidea</taxon>
        <taxon>Anguinidae</taxon>
        <taxon>Anguininae</taxon>
        <taxon>Ditylenchus</taxon>
    </lineage>
</organism>
<sequence length="570" mass="64067">MYVQILEAYIEPQHERVDVHLLPFTKSRRGSTIDEGANKSHSLPAQFVDILSRSCLCQTLHSHLLLKAICTFPCSNDQPDLFVRLFLSPQPVDEPSSSGDTSQLLGHNLLKQLSSLNKHIDIYLSKLSKQHRRADNQQQPAMELDEQSGEEEGLAKLLEISKVACEAIQKKVDHLDRQNMSLASDLSNEQIFSTADTQADLHTVTETMYCSALKPLQFESVAFFEPDGNTLHLPYHYFSSLSAVGQTAGMAKRMRRLAQEVVSLSSSLPLSLSSSVFVRACEERLDAMKVLITGPEGTPYSNGCFEFDVYFPPDFPNSPMLINLETTGNNSVRFNPNLYDDGKVCLSILNTWRGRPEERWNPETSSFMQVIVSIQSLILVNDPYFNEPGYERWRNTPAGQQASREYDANIRQQCEVVLKHFWLKRDELVDQVDGWIKETQSHVDSKVDNSKSLPTYLAGLKRQFNFLKEELARMKAPPGLEHLKSIHFPGSKPSTATSLPDHQDTTVDKVVEQDKDLIENSSPMIIEGDKEGEITWKLVPLDVGEEGEDEASNLVEGVLVEIGLEEAQAN</sequence>
<evidence type="ECO:0000259" key="4">
    <source>
        <dbReference type="PROSITE" id="PS50127"/>
    </source>
</evidence>
<dbReference type="PANTHER" id="PTHR46116">
    <property type="entry name" value="(E3-INDEPENDENT) E2 UBIQUITIN-CONJUGATING ENZYME"/>
    <property type="match status" value="1"/>
</dbReference>
<evidence type="ECO:0000256" key="1">
    <source>
        <dbReference type="ARBA" id="ARBA00022679"/>
    </source>
</evidence>
<evidence type="ECO:0000256" key="3">
    <source>
        <dbReference type="SAM" id="MobiDB-lite"/>
    </source>
</evidence>
<dbReference type="AlphaFoldDB" id="A0A915CQA0"/>
<evidence type="ECO:0000313" key="5">
    <source>
        <dbReference type="Proteomes" id="UP000887574"/>
    </source>
</evidence>
<dbReference type="Gene3D" id="3.10.110.10">
    <property type="entry name" value="Ubiquitin Conjugating Enzyme"/>
    <property type="match status" value="1"/>
</dbReference>
<dbReference type="Proteomes" id="UP000887574">
    <property type="component" value="Unplaced"/>
</dbReference>
<name>A0A915CQA0_9BILA</name>
<feature type="domain" description="UBC core" evidence="4">
    <location>
        <begin position="252"/>
        <end position="419"/>
    </location>
</feature>
<dbReference type="SMART" id="SM00212">
    <property type="entry name" value="UBCc"/>
    <property type="match status" value="1"/>
</dbReference>
<dbReference type="CDD" id="cd23810">
    <property type="entry name" value="UBCc_BIRC6"/>
    <property type="match status" value="1"/>
</dbReference>
<dbReference type="PANTHER" id="PTHR46116:SF39">
    <property type="entry name" value="BACULOVIRAL IAP REPEAT-CONTAINING PROTEIN 6"/>
    <property type="match status" value="1"/>
</dbReference>
<dbReference type="PROSITE" id="PS50127">
    <property type="entry name" value="UBC_2"/>
    <property type="match status" value="1"/>
</dbReference>
<dbReference type="InterPro" id="IPR016135">
    <property type="entry name" value="UBQ-conjugating_enzyme/RWD"/>
</dbReference>
<dbReference type="GO" id="GO:0005634">
    <property type="term" value="C:nucleus"/>
    <property type="evidence" value="ECO:0007669"/>
    <property type="project" value="TreeGrafter"/>
</dbReference>
<keyword evidence="1" id="KW-0808">Transferase</keyword>
<dbReference type="WBParaSite" id="jg11389">
    <property type="protein sequence ID" value="jg11389"/>
    <property type="gene ID" value="jg11389"/>
</dbReference>
<dbReference type="Pfam" id="PF00179">
    <property type="entry name" value="UQ_con"/>
    <property type="match status" value="1"/>
</dbReference>
<evidence type="ECO:0000256" key="2">
    <source>
        <dbReference type="ARBA" id="ARBA00022786"/>
    </source>
</evidence>
<dbReference type="GO" id="GO:0016740">
    <property type="term" value="F:transferase activity"/>
    <property type="evidence" value="ECO:0007669"/>
    <property type="project" value="UniProtKB-KW"/>
</dbReference>
<dbReference type="GO" id="GO:0004869">
    <property type="term" value="F:cysteine-type endopeptidase inhibitor activity"/>
    <property type="evidence" value="ECO:0007669"/>
    <property type="project" value="TreeGrafter"/>
</dbReference>
<evidence type="ECO:0000313" key="6">
    <source>
        <dbReference type="WBParaSite" id="jg11389"/>
    </source>
</evidence>
<reference evidence="6" key="1">
    <citation type="submission" date="2022-11" db="UniProtKB">
        <authorList>
            <consortium name="WormBaseParasite"/>
        </authorList>
    </citation>
    <scope>IDENTIFICATION</scope>
</reference>
<dbReference type="SUPFAM" id="SSF54495">
    <property type="entry name" value="UBC-like"/>
    <property type="match status" value="1"/>
</dbReference>
<keyword evidence="2" id="KW-0833">Ubl conjugation pathway</keyword>
<dbReference type="GO" id="GO:0043066">
    <property type="term" value="P:negative regulation of apoptotic process"/>
    <property type="evidence" value="ECO:0007669"/>
    <property type="project" value="TreeGrafter"/>
</dbReference>
<proteinExistence type="predicted"/>
<feature type="region of interest" description="Disordered" evidence="3">
    <location>
        <begin position="482"/>
        <end position="505"/>
    </location>
</feature>
<protein>
    <submittedName>
        <fullName evidence="6">UBC core domain-containing protein</fullName>
    </submittedName>
</protein>
<accession>A0A915CQA0</accession>
<keyword evidence="5" id="KW-1185">Reference proteome</keyword>